<dbReference type="InterPro" id="IPR005467">
    <property type="entry name" value="His_kinase_dom"/>
</dbReference>
<proteinExistence type="predicted"/>
<dbReference type="InterPro" id="IPR003594">
    <property type="entry name" value="HATPase_dom"/>
</dbReference>
<keyword evidence="3" id="KW-0808">Transferase</keyword>
<evidence type="ECO:0000256" key="2">
    <source>
        <dbReference type="ARBA" id="ARBA00012438"/>
    </source>
</evidence>
<evidence type="ECO:0000259" key="6">
    <source>
        <dbReference type="PROSITE" id="PS50109"/>
    </source>
</evidence>
<dbReference type="Proteomes" id="UP000245778">
    <property type="component" value="Unassembled WGS sequence"/>
</dbReference>
<dbReference type="RefSeq" id="WP_165366625.1">
    <property type="nucleotide sequence ID" value="NZ_CP011524.1"/>
</dbReference>
<evidence type="ECO:0000313" key="7">
    <source>
        <dbReference type="EMBL" id="PVY47277.1"/>
    </source>
</evidence>
<dbReference type="PANTHER" id="PTHR43711">
    <property type="entry name" value="TWO-COMPONENT HISTIDINE KINASE"/>
    <property type="match status" value="1"/>
</dbReference>
<gene>
    <name evidence="7" type="ORF">C7373_1102</name>
</gene>
<dbReference type="InterPro" id="IPR036890">
    <property type="entry name" value="HATPase_C_sf"/>
</dbReference>
<dbReference type="EC" id="2.7.13.3" evidence="2"/>
<evidence type="ECO:0000256" key="4">
    <source>
        <dbReference type="ARBA" id="ARBA00022777"/>
    </source>
</evidence>
<keyword evidence="5" id="KW-0902">Two-component regulatory system</keyword>
<dbReference type="GeneID" id="93229671"/>
<dbReference type="PANTHER" id="PTHR43711:SF1">
    <property type="entry name" value="HISTIDINE KINASE 1"/>
    <property type="match status" value="1"/>
</dbReference>
<dbReference type="SUPFAM" id="SSF55874">
    <property type="entry name" value="ATPase domain of HSP90 chaperone/DNA topoisomerase II/histidine kinase"/>
    <property type="match status" value="1"/>
</dbReference>
<accession>A0A2U1BFA4</accession>
<dbReference type="AlphaFoldDB" id="A0A2U1BFA4"/>
<name>A0A2U1BFA4_9FIRM</name>
<dbReference type="CDD" id="cd00075">
    <property type="entry name" value="HATPase"/>
    <property type="match status" value="1"/>
</dbReference>
<dbReference type="GO" id="GO:0000160">
    <property type="term" value="P:phosphorelay signal transduction system"/>
    <property type="evidence" value="ECO:0007669"/>
    <property type="project" value="UniProtKB-KW"/>
</dbReference>
<dbReference type="PROSITE" id="PS50109">
    <property type="entry name" value="HIS_KIN"/>
    <property type="match status" value="1"/>
</dbReference>
<organism evidence="7 8">
    <name type="scientific">Intestinimonas butyriciproducens</name>
    <dbReference type="NCBI Taxonomy" id="1297617"/>
    <lineage>
        <taxon>Bacteria</taxon>
        <taxon>Bacillati</taxon>
        <taxon>Bacillota</taxon>
        <taxon>Clostridia</taxon>
        <taxon>Eubacteriales</taxon>
        <taxon>Intestinimonas</taxon>
    </lineage>
</organism>
<feature type="domain" description="Histidine kinase" evidence="6">
    <location>
        <begin position="1"/>
        <end position="176"/>
    </location>
</feature>
<dbReference type="GO" id="GO:0004673">
    <property type="term" value="F:protein histidine kinase activity"/>
    <property type="evidence" value="ECO:0007669"/>
    <property type="project" value="UniProtKB-EC"/>
</dbReference>
<sequence>MSRLVDDLLSLARSDAGTWTIARETVDMDALLLETAELFCPVARQKGQRLLLEVPERDLPPVTGDPQRLRQVLSVLLDNAFSYTPQGGVVTLRAEVDGAALTLQVADTGPGISTQSLPYIFDRFYRADVSRTTKEHFGLDLSIAKEPADLHGGGTLRVARTGPEGTIFALRLPLHRGRHI</sequence>
<protein>
    <recommendedName>
        <fullName evidence="2">histidine kinase</fullName>
        <ecNumber evidence="2">2.7.13.3</ecNumber>
    </recommendedName>
</protein>
<dbReference type="SMART" id="SM00387">
    <property type="entry name" value="HATPase_c"/>
    <property type="match status" value="1"/>
</dbReference>
<keyword evidence="4 7" id="KW-0418">Kinase</keyword>
<dbReference type="Pfam" id="PF02518">
    <property type="entry name" value="HATPase_c"/>
    <property type="match status" value="1"/>
</dbReference>
<dbReference type="Gene3D" id="3.30.565.10">
    <property type="entry name" value="Histidine kinase-like ATPase, C-terminal domain"/>
    <property type="match status" value="1"/>
</dbReference>
<reference evidence="7 8" key="1">
    <citation type="submission" date="2018-04" db="EMBL/GenBank/DDBJ databases">
        <title>Genomic Encyclopedia of Type Strains, Phase IV (KMG-IV): sequencing the most valuable type-strain genomes for metagenomic binning, comparative biology and taxonomic classification.</title>
        <authorList>
            <person name="Goeker M."/>
        </authorList>
    </citation>
    <scope>NUCLEOTIDE SEQUENCE [LARGE SCALE GENOMIC DNA]</scope>
    <source>
        <strain evidence="7 8">DSM 26588</strain>
    </source>
</reference>
<comment type="caution">
    <text evidence="7">The sequence shown here is derived from an EMBL/GenBank/DDBJ whole genome shotgun (WGS) entry which is preliminary data.</text>
</comment>
<evidence type="ECO:0000256" key="3">
    <source>
        <dbReference type="ARBA" id="ARBA00022679"/>
    </source>
</evidence>
<comment type="catalytic activity">
    <reaction evidence="1">
        <text>ATP + protein L-histidine = ADP + protein N-phospho-L-histidine.</text>
        <dbReference type="EC" id="2.7.13.3"/>
    </reaction>
</comment>
<evidence type="ECO:0000313" key="8">
    <source>
        <dbReference type="Proteomes" id="UP000245778"/>
    </source>
</evidence>
<dbReference type="EMBL" id="QEKK01000010">
    <property type="protein sequence ID" value="PVY47277.1"/>
    <property type="molecule type" value="Genomic_DNA"/>
</dbReference>
<evidence type="ECO:0000256" key="5">
    <source>
        <dbReference type="ARBA" id="ARBA00023012"/>
    </source>
</evidence>
<dbReference type="InterPro" id="IPR004358">
    <property type="entry name" value="Sig_transdc_His_kin-like_C"/>
</dbReference>
<evidence type="ECO:0000256" key="1">
    <source>
        <dbReference type="ARBA" id="ARBA00000085"/>
    </source>
</evidence>
<dbReference type="InterPro" id="IPR050736">
    <property type="entry name" value="Sensor_HK_Regulatory"/>
</dbReference>
<dbReference type="PRINTS" id="PR00344">
    <property type="entry name" value="BCTRLSENSOR"/>
</dbReference>